<comment type="caution">
    <text evidence="1">The sequence shown here is derived from an EMBL/GenBank/DDBJ whole genome shotgun (WGS) entry which is preliminary data.</text>
</comment>
<name>A0ABQ5WSF9_9PROT</name>
<accession>A0ABQ5WSF9</accession>
<protein>
    <recommendedName>
        <fullName evidence="3">Transposase</fullName>
    </recommendedName>
</protein>
<organism evidence="1 2">
    <name type="scientific">Gluconobacter kondonii</name>
    <dbReference type="NCBI Taxonomy" id="941463"/>
    <lineage>
        <taxon>Bacteria</taxon>
        <taxon>Pseudomonadati</taxon>
        <taxon>Pseudomonadota</taxon>
        <taxon>Alphaproteobacteria</taxon>
        <taxon>Acetobacterales</taxon>
        <taxon>Acetobacteraceae</taxon>
        <taxon>Gluconobacter</taxon>
    </lineage>
</organism>
<reference evidence="2" key="1">
    <citation type="journal article" date="2019" name="Int. J. Syst. Evol. Microbiol.">
        <title>The Global Catalogue of Microorganisms (GCM) 10K type strain sequencing project: providing services to taxonomists for standard genome sequencing and annotation.</title>
        <authorList>
            <consortium name="The Broad Institute Genomics Platform"/>
            <consortium name="The Broad Institute Genome Sequencing Center for Infectious Disease"/>
            <person name="Wu L."/>
            <person name="Ma J."/>
        </authorList>
    </citation>
    <scope>NUCLEOTIDE SEQUENCE [LARGE SCALE GENOMIC DNA]</scope>
    <source>
        <strain evidence="2">NBRC 3266</strain>
    </source>
</reference>
<sequence length="69" mass="8079">MKLPRFFNAEERFARLSELGDQLEAFSRIMDFRVFLSDLTKHCFLQMGAKAAVRRLIHYGIQNTSDLDI</sequence>
<dbReference type="Proteomes" id="UP001156629">
    <property type="component" value="Unassembled WGS sequence"/>
</dbReference>
<evidence type="ECO:0000313" key="1">
    <source>
        <dbReference type="EMBL" id="GLQ66304.1"/>
    </source>
</evidence>
<dbReference type="EMBL" id="BSNV01000008">
    <property type="protein sequence ID" value="GLQ66304.1"/>
    <property type="molecule type" value="Genomic_DNA"/>
</dbReference>
<evidence type="ECO:0000313" key="2">
    <source>
        <dbReference type="Proteomes" id="UP001156629"/>
    </source>
</evidence>
<gene>
    <name evidence="1" type="ORF">GCM10007870_18880</name>
</gene>
<keyword evidence="2" id="KW-1185">Reference proteome</keyword>
<proteinExistence type="predicted"/>
<evidence type="ECO:0008006" key="3">
    <source>
        <dbReference type="Google" id="ProtNLM"/>
    </source>
</evidence>